<dbReference type="PROSITE" id="PS50404">
    <property type="entry name" value="GST_NTER"/>
    <property type="match status" value="1"/>
</dbReference>
<dbReference type="GO" id="GO:0003746">
    <property type="term" value="F:translation elongation factor activity"/>
    <property type="evidence" value="ECO:0007669"/>
    <property type="project" value="UniProtKB-UniRule"/>
</dbReference>
<evidence type="ECO:0008006" key="10">
    <source>
        <dbReference type="Google" id="ProtNLM"/>
    </source>
</evidence>
<dbReference type="GO" id="GO:0005737">
    <property type="term" value="C:cytoplasm"/>
    <property type="evidence" value="ECO:0007669"/>
    <property type="project" value="TreeGrafter"/>
</dbReference>
<evidence type="ECO:0000259" key="6">
    <source>
        <dbReference type="PROSITE" id="PS50404"/>
    </source>
</evidence>
<dbReference type="Gene3D" id="3.30.70.1010">
    <property type="entry name" value="Translation elongation factor EF1B, gamma chain, conserved domain"/>
    <property type="match status" value="1"/>
</dbReference>
<dbReference type="InterPro" id="IPR040079">
    <property type="entry name" value="Glutathione_S-Trfase"/>
</dbReference>
<evidence type="ECO:0000256" key="3">
    <source>
        <dbReference type="PROSITE-ProRule" id="PRU00519"/>
    </source>
</evidence>
<dbReference type="Proteomes" id="UP000054097">
    <property type="component" value="Unassembled WGS sequence"/>
</dbReference>
<dbReference type="PROSITE" id="PS50040">
    <property type="entry name" value="EF1G_C"/>
    <property type="match status" value="1"/>
</dbReference>
<dbReference type="SUPFAM" id="SSF47616">
    <property type="entry name" value="GST C-terminal domain-like"/>
    <property type="match status" value="1"/>
</dbReference>
<dbReference type="GO" id="GO:0005634">
    <property type="term" value="C:nucleus"/>
    <property type="evidence" value="ECO:0007669"/>
    <property type="project" value="TreeGrafter"/>
</dbReference>
<dbReference type="InterPro" id="IPR036282">
    <property type="entry name" value="Glutathione-S-Trfase_C_sf"/>
</dbReference>
<dbReference type="InterPro" id="IPR010987">
    <property type="entry name" value="Glutathione-S-Trfase_C-like"/>
</dbReference>
<protein>
    <recommendedName>
        <fullName evidence="10">Elongation factor 1-gamma</fullName>
    </recommendedName>
</protein>
<evidence type="ECO:0000313" key="9">
    <source>
        <dbReference type="Proteomes" id="UP000054097"/>
    </source>
</evidence>
<gene>
    <name evidence="8" type="ORF">M408DRAFT_75828</name>
</gene>
<sequence length="416" mass="46517">MASIGTLYMTPVMASAKKIKAAAVLSGLSVDHPASYVHYEDNKKPEFLAKFASGKIPAFEDPEGFTLFEGTAIARYVAALAPNAGLLGHSLKESALIDQWISYYQTEILPNIRPIAGMLAHRLPYSKALETHYRELLPRPLGVLDKHLSTRTYLVGERITLADLEAGSALVMMYEQIIGKEQREQFPHVLRHYETIRNHPKLKDIWGPTEYIDVQKAYTPPAKTKEAKPAAPKAAAAPKKKDDADEEDEPLVPAEPKVKNPLDDLPKSNFNLEDWKRAYSNMDTRGSGGALEWFYEKFDPEGFSVWRVDFKYPEELTQVFMSSNQIGGFFNRLEGSRKYLFGSVGVLGAANDSKISGVFILRGQDHKAVVDCAPDWESYEFKKLDYAGADKEFFEAALAWDLELDGKKWADGKAVS</sequence>
<evidence type="ECO:0000259" key="5">
    <source>
        <dbReference type="PROSITE" id="PS50040"/>
    </source>
</evidence>
<dbReference type="InterPro" id="IPR036433">
    <property type="entry name" value="EF1B_G_C_sf"/>
</dbReference>
<dbReference type="Gene3D" id="1.20.1050.10">
    <property type="match status" value="1"/>
</dbReference>
<evidence type="ECO:0000259" key="7">
    <source>
        <dbReference type="PROSITE" id="PS50405"/>
    </source>
</evidence>
<accession>A0A0C3AX39</accession>
<dbReference type="Pfam" id="PF02798">
    <property type="entry name" value="GST_N"/>
    <property type="match status" value="1"/>
</dbReference>
<keyword evidence="2 3" id="KW-0648">Protein biosynthesis</keyword>
<feature type="domain" description="EF-1-gamma C-terminal" evidence="5">
    <location>
        <begin position="258"/>
        <end position="416"/>
    </location>
</feature>
<dbReference type="Pfam" id="PF00647">
    <property type="entry name" value="EF1G"/>
    <property type="match status" value="1"/>
</dbReference>
<dbReference type="InterPro" id="IPR050802">
    <property type="entry name" value="EF-GSTs"/>
</dbReference>
<evidence type="ECO:0000256" key="4">
    <source>
        <dbReference type="SAM" id="MobiDB-lite"/>
    </source>
</evidence>
<feature type="domain" description="GST C-terminal" evidence="7">
    <location>
        <begin position="90"/>
        <end position="221"/>
    </location>
</feature>
<dbReference type="CDD" id="cd03181">
    <property type="entry name" value="GST_C_EF1Bgamma_like"/>
    <property type="match status" value="1"/>
</dbReference>
<evidence type="ECO:0000256" key="1">
    <source>
        <dbReference type="ARBA" id="ARBA00022768"/>
    </source>
</evidence>
<dbReference type="OrthoDB" id="249703at2759"/>
<dbReference type="FunFam" id="3.30.70.1010:FF:000001">
    <property type="entry name" value="Elongation factor 1-gamma 1"/>
    <property type="match status" value="1"/>
</dbReference>
<dbReference type="SFLD" id="SFLDS00019">
    <property type="entry name" value="Glutathione_Transferase_(cytos"/>
    <property type="match status" value="1"/>
</dbReference>
<dbReference type="PANTHER" id="PTHR43986">
    <property type="entry name" value="ELONGATION FACTOR 1-GAMMA"/>
    <property type="match status" value="1"/>
</dbReference>
<dbReference type="Pfam" id="PF00043">
    <property type="entry name" value="GST_C"/>
    <property type="match status" value="1"/>
</dbReference>
<dbReference type="STRING" id="933852.A0A0C3AX39"/>
<dbReference type="InterPro" id="IPR001662">
    <property type="entry name" value="EF1B_G_C"/>
</dbReference>
<dbReference type="SUPFAM" id="SSF89942">
    <property type="entry name" value="eEF1-gamma domain"/>
    <property type="match status" value="1"/>
</dbReference>
<keyword evidence="9" id="KW-1185">Reference proteome</keyword>
<dbReference type="HOGENOM" id="CLU_011226_3_0_1"/>
<name>A0A0C3AX39_SERVB</name>
<dbReference type="SMART" id="SM01183">
    <property type="entry name" value="EF1G"/>
    <property type="match status" value="1"/>
</dbReference>
<evidence type="ECO:0000256" key="2">
    <source>
        <dbReference type="ARBA" id="ARBA00022917"/>
    </source>
</evidence>
<dbReference type="PROSITE" id="PS50405">
    <property type="entry name" value="GST_CTER"/>
    <property type="match status" value="1"/>
</dbReference>
<dbReference type="InterPro" id="IPR004046">
    <property type="entry name" value="GST_C"/>
</dbReference>
<feature type="domain" description="GST N-terminal" evidence="6">
    <location>
        <begin position="3"/>
        <end position="85"/>
    </location>
</feature>
<dbReference type="InterPro" id="IPR036249">
    <property type="entry name" value="Thioredoxin-like_sf"/>
</dbReference>
<dbReference type="FunFam" id="1.20.1050.10:FF:000006">
    <property type="entry name" value="Elongation factor 1 gamma"/>
    <property type="match status" value="1"/>
</dbReference>
<organism evidence="8 9">
    <name type="scientific">Serendipita vermifera MAFF 305830</name>
    <dbReference type="NCBI Taxonomy" id="933852"/>
    <lineage>
        <taxon>Eukaryota</taxon>
        <taxon>Fungi</taxon>
        <taxon>Dikarya</taxon>
        <taxon>Basidiomycota</taxon>
        <taxon>Agaricomycotina</taxon>
        <taxon>Agaricomycetes</taxon>
        <taxon>Sebacinales</taxon>
        <taxon>Serendipitaceae</taxon>
        <taxon>Serendipita</taxon>
    </lineage>
</organism>
<dbReference type="InterPro" id="IPR004045">
    <property type="entry name" value="Glutathione_S-Trfase_N"/>
</dbReference>
<keyword evidence="1 3" id="KW-0251">Elongation factor</keyword>
<evidence type="ECO:0000313" key="8">
    <source>
        <dbReference type="EMBL" id="KIM24549.1"/>
    </source>
</evidence>
<reference evidence="8 9" key="1">
    <citation type="submission" date="2014-04" db="EMBL/GenBank/DDBJ databases">
        <authorList>
            <consortium name="DOE Joint Genome Institute"/>
            <person name="Kuo A."/>
            <person name="Zuccaro A."/>
            <person name="Kohler A."/>
            <person name="Nagy L.G."/>
            <person name="Floudas D."/>
            <person name="Copeland A."/>
            <person name="Barry K.W."/>
            <person name="Cichocki N."/>
            <person name="Veneault-Fourrey C."/>
            <person name="LaButti K."/>
            <person name="Lindquist E.A."/>
            <person name="Lipzen A."/>
            <person name="Lundell T."/>
            <person name="Morin E."/>
            <person name="Murat C."/>
            <person name="Sun H."/>
            <person name="Tunlid A."/>
            <person name="Henrissat B."/>
            <person name="Grigoriev I.V."/>
            <person name="Hibbett D.S."/>
            <person name="Martin F."/>
            <person name="Nordberg H.P."/>
            <person name="Cantor M.N."/>
            <person name="Hua S.X."/>
        </authorList>
    </citation>
    <scope>NUCLEOTIDE SEQUENCE [LARGE SCALE GENOMIC DNA]</scope>
    <source>
        <strain evidence="8 9">MAFF 305830</strain>
    </source>
</reference>
<dbReference type="PANTHER" id="PTHR43986:SF1">
    <property type="entry name" value="ELONGATION FACTOR 1-GAMMA"/>
    <property type="match status" value="1"/>
</dbReference>
<feature type="region of interest" description="Disordered" evidence="4">
    <location>
        <begin position="220"/>
        <end position="263"/>
    </location>
</feature>
<proteinExistence type="predicted"/>
<reference evidence="9" key="2">
    <citation type="submission" date="2015-01" db="EMBL/GenBank/DDBJ databases">
        <title>Evolutionary Origins and Diversification of the Mycorrhizal Mutualists.</title>
        <authorList>
            <consortium name="DOE Joint Genome Institute"/>
            <consortium name="Mycorrhizal Genomics Consortium"/>
            <person name="Kohler A."/>
            <person name="Kuo A."/>
            <person name="Nagy L.G."/>
            <person name="Floudas D."/>
            <person name="Copeland A."/>
            <person name="Barry K.W."/>
            <person name="Cichocki N."/>
            <person name="Veneault-Fourrey C."/>
            <person name="LaButti K."/>
            <person name="Lindquist E.A."/>
            <person name="Lipzen A."/>
            <person name="Lundell T."/>
            <person name="Morin E."/>
            <person name="Murat C."/>
            <person name="Riley R."/>
            <person name="Ohm R."/>
            <person name="Sun H."/>
            <person name="Tunlid A."/>
            <person name="Henrissat B."/>
            <person name="Grigoriev I.V."/>
            <person name="Hibbett D.S."/>
            <person name="Martin F."/>
        </authorList>
    </citation>
    <scope>NUCLEOTIDE SEQUENCE [LARGE SCALE GENOMIC DNA]</scope>
    <source>
        <strain evidence="9">MAFF 305830</strain>
    </source>
</reference>
<dbReference type="Gene3D" id="3.40.30.10">
    <property type="entry name" value="Glutaredoxin"/>
    <property type="match status" value="1"/>
</dbReference>
<dbReference type="EMBL" id="KN824323">
    <property type="protein sequence ID" value="KIM24549.1"/>
    <property type="molecule type" value="Genomic_DNA"/>
</dbReference>
<dbReference type="SUPFAM" id="SSF52833">
    <property type="entry name" value="Thioredoxin-like"/>
    <property type="match status" value="1"/>
</dbReference>
<dbReference type="AlphaFoldDB" id="A0A0C3AX39"/>
<dbReference type="SFLD" id="SFLDG00358">
    <property type="entry name" value="Main_(cytGST)"/>
    <property type="match status" value="1"/>
</dbReference>